<accession>A0A8D8ACD4</accession>
<protein>
    <submittedName>
        <fullName evidence="1">(northern house mosquito) hypothetical protein</fullName>
    </submittedName>
</protein>
<evidence type="ECO:0000313" key="1">
    <source>
        <dbReference type="EMBL" id="CAG6454479.1"/>
    </source>
</evidence>
<proteinExistence type="predicted"/>
<name>A0A8D8ACD4_CULPI</name>
<sequence>MRNWPLLCTIVRFGRKGCWYSTKFSNFLNSMWRMISCRKSSTEPSSLNRIWPSTWAPIGRPNTNLERKSVTTSSIWNRSSARTQTCWSRTFTTCTWACSPEGKFCKNDETLPASLTHLPQPGSRIVVRR</sequence>
<dbReference type="AlphaFoldDB" id="A0A8D8ACD4"/>
<dbReference type="EMBL" id="HBUE01026132">
    <property type="protein sequence ID" value="CAG6454479.1"/>
    <property type="molecule type" value="Transcribed_RNA"/>
</dbReference>
<organism evidence="1">
    <name type="scientific">Culex pipiens</name>
    <name type="common">House mosquito</name>
    <dbReference type="NCBI Taxonomy" id="7175"/>
    <lineage>
        <taxon>Eukaryota</taxon>
        <taxon>Metazoa</taxon>
        <taxon>Ecdysozoa</taxon>
        <taxon>Arthropoda</taxon>
        <taxon>Hexapoda</taxon>
        <taxon>Insecta</taxon>
        <taxon>Pterygota</taxon>
        <taxon>Neoptera</taxon>
        <taxon>Endopterygota</taxon>
        <taxon>Diptera</taxon>
        <taxon>Nematocera</taxon>
        <taxon>Culicoidea</taxon>
        <taxon>Culicidae</taxon>
        <taxon>Culicinae</taxon>
        <taxon>Culicini</taxon>
        <taxon>Culex</taxon>
        <taxon>Culex</taxon>
    </lineage>
</organism>
<reference evidence="1" key="1">
    <citation type="submission" date="2021-05" db="EMBL/GenBank/DDBJ databases">
        <authorList>
            <person name="Alioto T."/>
            <person name="Alioto T."/>
            <person name="Gomez Garrido J."/>
        </authorList>
    </citation>
    <scope>NUCLEOTIDE SEQUENCE</scope>
</reference>